<evidence type="ECO:0000256" key="4">
    <source>
        <dbReference type="ARBA" id="ARBA00023277"/>
    </source>
</evidence>
<keyword evidence="11" id="KW-1185">Reference proteome</keyword>
<protein>
    <submittedName>
        <fullName evidence="10">N-acetylglucosamine-6-phosphate deacetylase</fullName>
    </submittedName>
</protein>
<dbReference type="PIRSF" id="PIRSF038994">
    <property type="entry name" value="NagA"/>
    <property type="match status" value="1"/>
</dbReference>
<comment type="caution">
    <text evidence="10">The sequence shown here is derived from an EMBL/GenBank/DDBJ whole genome shotgun (WGS) entry which is preliminary data.</text>
</comment>
<comment type="similarity">
    <text evidence="1 5">Belongs to the metallo-dependent hydrolases superfamily. NagA family.</text>
</comment>
<comment type="cofactor">
    <cofactor evidence="8">
        <name>a divalent metal cation</name>
        <dbReference type="ChEBI" id="CHEBI:60240"/>
    </cofactor>
    <text evidence="8">Binds 1 divalent metal cation per subunit.</text>
</comment>
<dbReference type="EMBL" id="SNWM01000003">
    <property type="protein sequence ID" value="TDO21387.1"/>
    <property type="molecule type" value="Genomic_DNA"/>
</dbReference>
<accession>A0A4R6IHJ8</accession>
<feature type="binding site" evidence="7">
    <location>
        <begin position="215"/>
        <end position="216"/>
    </location>
    <ligand>
        <name>substrate</name>
    </ligand>
</feature>
<feature type="domain" description="Amidohydrolase-related" evidence="9">
    <location>
        <begin position="78"/>
        <end position="356"/>
    </location>
</feature>
<dbReference type="InterPro" id="IPR011059">
    <property type="entry name" value="Metal-dep_hydrolase_composite"/>
</dbReference>
<evidence type="ECO:0000313" key="11">
    <source>
        <dbReference type="Proteomes" id="UP000295499"/>
    </source>
</evidence>
<keyword evidence="2 8" id="KW-0479">Metal-binding</keyword>
<keyword evidence="3 5" id="KW-0378">Hydrolase</keyword>
<dbReference type="SUPFAM" id="SSF51556">
    <property type="entry name" value="Metallo-dependent hydrolases"/>
    <property type="match status" value="1"/>
</dbReference>
<feature type="binding site" evidence="8">
    <location>
        <position position="126"/>
    </location>
    <ligand>
        <name>Zn(2+)</name>
        <dbReference type="ChEBI" id="CHEBI:29105"/>
    </ligand>
</feature>
<dbReference type="AlphaFoldDB" id="A0A4R6IHJ8"/>
<dbReference type="RefSeq" id="WP_133555850.1">
    <property type="nucleotide sequence ID" value="NZ_SNWM01000003.1"/>
</dbReference>
<feature type="binding site" evidence="7">
    <location>
        <position position="137"/>
    </location>
    <ligand>
        <name>substrate</name>
    </ligand>
</feature>
<dbReference type="GO" id="GO:0046872">
    <property type="term" value="F:metal ion binding"/>
    <property type="evidence" value="ECO:0007669"/>
    <property type="project" value="UniProtKB-KW"/>
</dbReference>
<evidence type="ECO:0000256" key="7">
    <source>
        <dbReference type="PIRSR" id="PIRSR038994-2"/>
    </source>
</evidence>
<dbReference type="OrthoDB" id="9776488at2"/>
<dbReference type="Gene3D" id="3.20.20.140">
    <property type="entry name" value="Metal-dependent hydrolases"/>
    <property type="match status" value="1"/>
</dbReference>
<dbReference type="SUPFAM" id="SSF51338">
    <property type="entry name" value="Composite domain of metallo-dependent hydrolases"/>
    <property type="match status" value="1"/>
</dbReference>
<dbReference type="InterPro" id="IPR032466">
    <property type="entry name" value="Metal_Hydrolase"/>
</dbReference>
<dbReference type="GO" id="GO:0006046">
    <property type="term" value="P:N-acetylglucosamine catabolic process"/>
    <property type="evidence" value="ECO:0007669"/>
    <property type="project" value="TreeGrafter"/>
</dbReference>
<dbReference type="InterPro" id="IPR003764">
    <property type="entry name" value="GlcNAc_6-P_deAcase"/>
</dbReference>
<proteinExistence type="inferred from homology"/>
<gene>
    <name evidence="10" type="ORF">CLV32_2492</name>
</gene>
<dbReference type="NCBIfam" id="TIGR00221">
    <property type="entry name" value="nagA"/>
    <property type="match status" value="1"/>
</dbReference>
<dbReference type="Pfam" id="PF01979">
    <property type="entry name" value="Amidohydro_1"/>
    <property type="match status" value="1"/>
</dbReference>
<evidence type="ECO:0000259" key="9">
    <source>
        <dbReference type="Pfam" id="PF01979"/>
    </source>
</evidence>
<name>A0A4R6IHJ8_9SPHI</name>
<dbReference type="PANTHER" id="PTHR11113">
    <property type="entry name" value="N-ACETYLGLUCOSAMINE-6-PHOSPHATE DEACETYLASE"/>
    <property type="match status" value="1"/>
</dbReference>
<feature type="binding site" evidence="7">
    <location>
        <begin position="295"/>
        <end position="297"/>
    </location>
    <ligand>
        <name>substrate</name>
    </ligand>
</feature>
<feature type="active site" description="Proton donor/acceptor" evidence="6">
    <location>
        <position position="269"/>
    </location>
</feature>
<dbReference type="Gene3D" id="2.30.40.10">
    <property type="entry name" value="Urease, subunit C, domain 1"/>
    <property type="match status" value="1"/>
</dbReference>
<feature type="binding site" evidence="8">
    <location>
        <position position="212"/>
    </location>
    <ligand>
        <name>Zn(2+)</name>
        <dbReference type="ChEBI" id="CHEBI:29105"/>
    </ligand>
</feature>
<dbReference type="Proteomes" id="UP000295499">
    <property type="component" value="Unassembled WGS sequence"/>
</dbReference>
<feature type="binding site" evidence="7">
    <location>
        <position position="223"/>
    </location>
    <ligand>
        <name>substrate</name>
    </ligand>
</feature>
<organism evidence="10 11">
    <name type="scientific">Pedobacter duraquae</name>
    <dbReference type="NCBI Taxonomy" id="425511"/>
    <lineage>
        <taxon>Bacteria</taxon>
        <taxon>Pseudomonadati</taxon>
        <taxon>Bacteroidota</taxon>
        <taxon>Sphingobacteriia</taxon>
        <taxon>Sphingobacteriales</taxon>
        <taxon>Sphingobacteriaceae</taxon>
        <taxon>Pedobacter</taxon>
    </lineage>
</organism>
<evidence type="ECO:0000256" key="6">
    <source>
        <dbReference type="PIRSR" id="PIRSR038994-1"/>
    </source>
</evidence>
<feature type="binding site" evidence="7">
    <location>
        <position position="247"/>
    </location>
    <ligand>
        <name>substrate</name>
    </ligand>
</feature>
<sequence length="373" mass="40285">MIAITNCSFYDDAVLKQQSILIDKGVITGLVADQDIPQGCQIIDAQQALVASACIELQIYGSGGKLFSAFPTVDTLRQMDQDLLDKGHAGFLACLATNAPEVFNQAIDAAKAYRAEAKTFLGLHLEGPYLNPRRLGAHIGAYVKKATLDEVKTLMERADGVVKMMTIAAELQDDAVIQYLLDQGVVLSLGHSDANFDEATAAYNNGITTTTHLFNAMPSIHHRAPNLPTAILNHQSAMASIIADGMHVDFEVLRFAKTLMGERLFLITDAVTPCDTGAYQHSLEDGKFVMPDGTLSGSAITMLQAIKNCVEYAGITLPEALRMASLYPSRVLGLDTTMGNIGVGKQANLMLLNADLKLQKIMFRGVEHLITNN</sequence>
<evidence type="ECO:0000313" key="10">
    <source>
        <dbReference type="EMBL" id="TDO21387.1"/>
    </source>
</evidence>
<dbReference type="InterPro" id="IPR006680">
    <property type="entry name" value="Amidohydro-rel"/>
</dbReference>
<evidence type="ECO:0000256" key="8">
    <source>
        <dbReference type="PIRSR" id="PIRSR038994-3"/>
    </source>
</evidence>
<feature type="binding site" evidence="8">
    <location>
        <position position="191"/>
    </location>
    <ligand>
        <name>Zn(2+)</name>
        <dbReference type="ChEBI" id="CHEBI:29105"/>
    </ligand>
</feature>
<dbReference type="GO" id="GO:0008448">
    <property type="term" value="F:N-acetylglucosamine-6-phosphate deacetylase activity"/>
    <property type="evidence" value="ECO:0007669"/>
    <property type="project" value="InterPro"/>
</dbReference>
<dbReference type="PANTHER" id="PTHR11113:SF14">
    <property type="entry name" value="N-ACETYLGLUCOSAMINE-6-PHOSPHATE DEACETYLASE"/>
    <property type="match status" value="1"/>
</dbReference>
<evidence type="ECO:0000256" key="5">
    <source>
        <dbReference type="PIRNR" id="PIRNR038994"/>
    </source>
</evidence>
<keyword evidence="4 5" id="KW-0119">Carbohydrate metabolism</keyword>
<reference evidence="10 11" key="1">
    <citation type="submission" date="2019-03" db="EMBL/GenBank/DDBJ databases">
        <title>Genomic Encyclopedia of Archaeal and Bacterial Type Strains, Phase II (KMG-II): from individual species to whole genera.</title>
        <authorList>
            <person name="Goeker M."/>
        </authorList>
    </citation>
    <scope>NUCLEOTIDE SEQUENCE [LARGE SCALE GENOMIC DNA]</scope>
    <source>
        <strain evidence="10 11">DSM 19034</strain>
    </source>
</reference>
<evidence type="ECO:0000256" key="3">
    <source>
        <dbReference type="ARBA" id="ARBA00022801"/>
    </source>
</evidence>
<evidence type="ECO:0000256" key="1">
    <source>
        <dbReference type="ARBA" id="ARBA00010716"/>
    </source>
</evidence>
<evidence type="ECO:0000256" key="2">
    <source>
        <dbReference type="ARBA" id="ARBA00022723"/>
    </source>
</evidence>